<evidence type="ECO:0000313" key="3">
    <source>
        <dbReference type="Proteomes" id="UP000325295"/>
    </source>
</evidence>
<protein>
    <submittedName>
        <fullName evidence="2">PadR family transcriptional regulator</fullName>
    </submittedName>
</protein>
<dbReference type="EMBL" id="CP043939">
    <property type="protein sequence ID" value="QER66815.1"/>
    <property type="molecule type" value="Genomic_DNA"/>
</dbReference>
<gene>
    <name evidence="2" type="ORF">F0161_02295</name>
</gene>
<accession>A0A5P1X080</accession>
<dbReference type="KEGG" id="lnn:F0161_02295"/>
<name>A0A5P1X080_9LACO</name>
<dbReference type="RefSeq" id="WP_150203551.1">
    <property type="nucleotide sequence ID" value="NZ_CP043939.1"/>
</dbReference>
<organism evidence="2 3">
    <name type="scientific">Paucilactobacillus nenjiangensis</name>
    <dbReference type="NCBI Taxonomy" id="1296540"/>
    <lineage>
        <taxon>Bacteria</taxon>
        <taxon>Bacillati</taxon>
        <taxon>Bacillota</taxon>
        <taxon>Bacilli</taxon>
        <taxon>Lactobacillales</taxon>
        <taxon>Lactobacillaceae</taxon>
        <taxon>Paucilactobacillus</taxon>
    </lineage>
</organism>
<feature type="domain" description="Transcription regulator PadR N-terminal" evidence="1">
    <location>
        <begin position="6"/>
        <end position="79"/>
    </location>
</feature>
<dbReference type="Gene3D" id="1.10.10.10">
    <property type="entry name" value="Winged helix-like DNA-binding domain superfamily/Winged helix DNA-binding domain"/>
    <property type="match status" value="1"/>
</dbReference>
<proteinExistence type="predicted"/>
<dbReference type="OrthoDB" id="2374094at2"/>
<keyword evidence="3" id="KW-1185">Reference proteome</keyword>
<dbReference type="InterPro" id="IPR036390">
    <property type="entry name" value="WH_DNA-bd_sf"/>
</dbReference>
<sequence>MYELLILGSLMQRDMSGYKLRIILQNSMIPRRPISNSVIYPVLKKLAEQQYIELYDEKESEHSGKMARITEAGAAYLKELMLQPVEMTAKRESIYRCKLRALAVVSKPEQIQILQAYQHDVADDLDTYQEVMDHLTYLLTVNENKKYFLKWSIKNLELAIKLTSTTLEWLQAEITEIEESIGE</sequence>
<evidence type="ECO:0000259" key="1">
    <source>
        <dbReference type="Pfam" id="PF03551"/>
    </source>
</evidence>
<evidence type="ECO:0000313" key="2">
    <source>
        <dbReference type="EMBL" id="QER66815.1"/>
    </source>
</evidence>
<reference evidence="2 3" key="1">
    <citation type="submission" date="2019-09" db="EMBL/GenBank/DDBJ databases">
        <title>Complete Genome Sequence of Lactobacillus nenjiangensis SH-Y15, isolated from sauerkraut.</title>
        <authorList>
            <person name="Yang H."/>
        </authorList>
    </citation>
    <scope>NUCLEOTIDE SEQUENCE [LARGE SCALE GENOMIC DNA]</scope>
    <source>
        <strain evidence="2 3">SH-Y15</strain>
    </source>
</reference>
<dbReference type="AlphaFoldDB" id="A0A5P1X080"/>
<dbReference type="PANTHER" id="PTHR43252">
    <property type="entry name" value="TRANSCRIPTIONAL REGULATOR YQJI"/>
    <property type="match status" value="1"/>
</dbReference>
<dbReference type="Proteomes" id="UP000325295">
    <property type="component" value="Chromosome"/>
</dbReference>
<dbReference type="PANTHER" id="PTHR43252:SF2">
    <property type="entry name" value="TRANSCRIPTION REGULATOR, PADR-LIKE FAMILY"/>
    <property type="match status" value="1"/>
</dbReference>
<dbReference type="InterPro" id="IPR005149">
    <property type="entry name" value="Tscrpt_reg_PadR_N"/>
</dbReference>
<dbReference type="Pfam" id="PF03551">
    <property type="entry name" value="PadR"/>
    <property type="match status" value="1"/>
</dbReference>
<dbReference type="SUPFAM" id="SSF46785">
    <property type="entry name" value="Winged helix' DNA-binding domain"/>
    <property type="match status" value="1"/>
</dbReference>
<dbReference type="InterPro" id="IPR036388">
    <property type="entry name" value="WH-like_DNA-bd_sf"/>
</dbReference>